<accession>A0ABY2WZQ4</accession>
<comment type="caution">
    <text evidence="2">The sequence shown here is derived from an EMBL/GenBank/DDBJ whole genome shotgun (WGS) entry which is preliminary data.</text>
</comment>
<evidence type="ECO:0000259" key="1">
    <source>
        <dbReference type="PROSITE" id="PS50234"/>
    </source>
</evidence>
<dbReference type="InterPro" id="IPR002035">
    <property type="entry name" value="VWF_A"/>
</dbReference>
<protein>
    <submittedName>
        <fullName evidence="2">VWA domain-containing protein</fullName>
    </submittedName>
</protein>
<dbReference type="Proteomes" id="UP001193035">
    <property type="component" value="Unassembled WGS sequence"/>
</dbReference>
<dbReference type="PROSITE" id="PS50234">
    <property type="entry name" value="VWFA"/>
    <property type="match status" value="1"/>
</dbReference>
<dbReference type="InterPro" id="IPR036465">
    <property type="entry name" value="vWFA_dom_sf"/>
</dbReference>
<sequence length="213" mass="22204">MLVFDASGSMAEMGYNGLDRPRITDARLALRRALPRITPIRRVGLVTYGPGGSEDTCSHVALRLVPSPDAAERILSEIDRLEPDGSTALTRAVSAAANALGAPSRPGIVVLVTDGKETCGGSPCALAAQLAAEAPKLTVHVIGFRVRPDFFAWEGGDSNPDFDAPISAAQCLAKETGGLYVSTETVDDLVKALNRTLGCPVVSSLDAAHVGRP</sequence>
<proteinExistence type="predicted"/>
<gene>
    <name evidence="2" type="ORF">FGK63_10630</name>
</gene>
<organism evidence="2 3">
    <name type="scientific">Ruegeria sediminis</name>
    <dbReference type="NCBI Taxonomy" id="2583820"/>
    <lineage>
        <taxon>Bacteria</taxon>
        <taxon>Pseudomonadati</taxon>
        <taxon>Pseudomonadota</taxon>
        <taxon>Alphaproteobacteria</taxon>
        <taxon>Rhodobacterales</taxon>
        <taxon>Roseobacteraceae</taxon>
        <taxon>Ruegeria</taxon>
    </lineage>
</organism>
<evidence type="ECO:0000313" key="2">
    <source>
        <dbReference type="EMBL" id="TMV08086.1"/>
    </source>
</evidence>
<dbReference type="SUPFAM" id="SSF53300">
    <property type="entry name" value="vWA-like"/>
    <property type="match status" value="1"/>
</dbReference>
<dbReference type="CDD" id="cd00198">
    <property type="entry name" value="vWFA"/>
    <property type="match status" value="1"/>
</dbReference>
<dbReference type="Pfam" id="PF13519">
    <property type="entry name" value="VWA_2"/>
    <property type="match status" value="1"/>
</dbReference>
<dbReference type="Gene3D" id="3.40.50.410">
    <property type="entry name" value="von Willebrand factor, type A domain"/>
    <property type="match status" value="1"/>
</dbReference>
<keyword evidence="3" id="KW-1185">Reference proteome</keyword>
<name>A0ABY2WZQ4_9RHOB</name>
<evidence type="ECO:0000313" key="3">
    <source>
        <dbReference type="Proteomes" id="UP001193035"/>
    </source>
</evidence>
<dbReference type="SMART" id="SM00327">
    <property type="entry name" value="VWA"/>
    <property type="match status" value="1"/>
</dbReference>
<feature type="domain" description="VWFA" evidence="1">
    <location>
        <begin position="1"/>
        <end position="205"/>
    </location>
</feature>
<dbReference type="EMBL" id="VCPD01000003">
    <property type="protein sequence ID" value="TMV08086.1"/>
    <property type="molecule type" value="Genomic_DNA"/>
</dbReference>
<reference evidence="2 3" key="1">
    <citation type="submission" date="2019-05" db="EMBL/GenBank/DDBJ databases">
        <title>Ruegeria sp. nov., isolated from tidal flat.</title>
        <authorList>
            <person name="Kim W."/>
        </authorList>
    </citation>
    <scope>NUCLEOTIDE SEQUENCE [LARGE SCALE GENOMIC DNA]</scope>
    <source>
        <strain evidence="2 3">CAU 1488</strain>
    </source>
</reference>